<evidence type="ECO:0000313" key="3">
    <source>
        <dbReference type="EMBL" id="GAG95276.1"/>
    </source>
</evidence>
<feature type="non-terminal residue" evidence="3">
    <location>
        <position position="50"/>
    </location>
</feature>
<organism evidence="3">
    <name type="scientific">marine sediment metagenome</name>
    <dbReference type="NCBI Taxonomy" id="412755"/>
    <lineage>
        <taxon>unclassified sequences</taxon>
        <taxon>metagenomes</taxon>
        <taxon>ecological metagenomes</taxon>
    </lineage>
</organism>
<dbReference type="GO" id="GO:0016757">
    <property type="term" value="F:glycosyltransferase activity"/>
    <property type="evidence" value="ECO:0007669"/>
    <property type="project" value="UniProtKB-KW"/>
</dbReference>
<keyword evidence="1" id="KW-0328">Glycosyltransferase</keyword>
<dbReference type="AlphaFoldDB" id="X1DFR9"/>
<accession>X1DFR9</accession>
<name>X1DFR9_9ZZZZ</name>
<keyword evidence="2" id="KW-0808">Transferase</keyword>
<protein>
    <submittedName>
        <fullName evidence="3">Uncharacterized protein</fullName>
    </submittedName>
</protein>
<evidence type="ECO:0000256" key="2">
    <source>
        <dbReference type="ARBA" id="ARBA00022679"/>
    </source>
</evidence>
<sequence length="50" mass="5372">MEFSARVQPGAGKQTAEKVLSSGQAWHKFQAICAAQGGMREPPVAKFTHT</sequence>
<comment type="caution">
    <text evidence="3">The sequence shown here is derived from an EMBL/GenBank/DDBJ whole genome shotgun (WGS) entry which is preliminary data.</text>
</comment>
<evidence type="ECO:0000256" key="1">
    <source>
        <dbReference type="ARBA" id="ARBA00022676"/>
    </source>
</evidence>
<proteinExistence type="predicted"/>
<dbReference type="EMBL" id="BART01027619">
    <property type="protein sequence ID" value="GAG95276.1"/>
    <property type="molecule type" value="Genomic_DNA"/>
</dbReference>
<reference evidence="3" key="1">
    <citation type="journal article" date="2014" name="Front. Microbiol.">
        <title>High frequency of phylogenetically diverse reductive dehalogenase-homologous genes in deep subseafloor sedimentary metagenomes.</title>
        <authorList>
            <person name="Kawai M."/>
            <person name="Futagami T."/>
            <person name="Toyoda A."/>
            <person name="Takaki Y."/>
            <person name="Nishi S."/>
            <person name="Hori S."/>
            <person name="Arai W."/>
            <person name="Tsubouchi T."/>
            <person name="Morono Y."/>
            <person name="Uchiyama I."/>
            <person name="Ito T."/>
            <person name="Fujiyama A."/>
            <person name="Inagaki F."/>
            <person name="Takami H."/>
        </authorList>
    </citation>
    <scope>NUCLEOTIDE SEQUENCE</scope>
    <source>
        <strain evidence="3">Expedition CK06-06</strain>
    </source>
</reference>
<dbReference type="SUPFAM" id="SSF52418">
    <property type="entry name" value="Nucleoside phosphorylase/phosphoribosyltransferase catalytic domain"/>
    <property type="match status" value="1"/>
</dbReference>
<dbReference type="InterPro" id="IPR035902">
    <property type="entry name" value="Nuc_phospho_transferase"/>
</dbReference>
<dbReference type="Gene3D" id="3.40.1030.10">
    <property type="entry name" value="Nucleoside phosphorylase/phosphoribosyltransferase catalytic domain"/>
    <property type="match status" value="1"/>
</dbReference>
<gene>
    <name evidence="3" type="ORF">S01H4_48924</name>
</gene>